<evidence type="ECO:0000256" key="1">
    <source>
        <dbReference type="SAM" id="MobiDB-lite"/>
    </source>
</evidence>
<feature type="region of interest" description="Disordered" evidence="1">
    <location>
        <begin position="1"/>
        <end position="27"/>
    </location>
</feature>
<accession>A0A5M3XNB2</accession>
<dbReference type="AlphaFoldDB" id="A0A5M3XNB2"/>
<evidence type="ECO:0000313" key="3">
    <source>
        <dbReference type="Proteomes" id="UP000377595"/>
    </source>
</evidence>
<dbReference type="EMBL" id="BLAF01000024">
    <property type="protein sequence ID" value="GES21609.1"/>
    <property type="molecule type" value="Genomic_DNA"/>
</dbReference>
<proteinExistence type="predicted"/>
<organism evidence="2 3">
    <name type="scientific">Acrocarpospora pleiomorpha</name>
    <dbReference type="NCBI Taxonomy" id="90975"/>
    <lineage>
        <taxon>Bacteria</taxon>
        <taxon>Bacillati</taxon>
        <taxon>Actinomycetota</taxon>
        <taxon>Actinomycetes</taxon>
        <taxon>Streptosporangiales</taxon>
        <taxon>Streptosporangiaceae</taxon>
        <taxon>Acrocarpospora</taxon>
    </lineage>
</organism>
<dbReference type="Proteomes" id="UP000377595">
    <property type="component" value="Unassembled WGS sequence"/>
</dbReference>
<comment type="caution">
    <text evidence="2">The sequence shown here is derived from an EMBL/GenBank/DDBJ whole genome shotgun (WGS) entry which is preliminary data.</text>
</comment>
<keyword evidence="3" id="KW-1185">Reference proteome</keyword>
<sequence length="59" mass="5946">MAGVAAQEPQQDAKGGGLPGTVGTEEAVHLTGPYFEVEAVEGGNVTEPLGEAVDEHGEL</sequence>
<protein>
    <submittedName>
        <fullName evidence="2">Uncharacterized protein</fullName>
    </submittedName>
</protein>
<reference evidence="2 3" key="1">
    <citation type="submission" date="2019-10" db="EMBL/GenBank/DDBJ databases">
        <title>Whole genome shotgun sequence of Acrocarpospora pleiomorpha NBRC 16267.</title>
        <authorList>
            <person name="Ichikawa N."/>
            <person name="Kimura A."/>
            <person name="Kitahashi Y."/>
            <person name="Komaki H."/>
            <person name="Oguchi A."/>
        </authorList>
    </citation>
    <scope>NUCLEOTIDE SEQUENCE [LARGE SCALE GENOMIC DNA]</scope>
    <source>
        <strain evidence="2 3">NBRC 16267</strain>
    </source>
</reference>
<gene>
    <name evidence="2" type="ORF">Aple_045050</name>
</gene>
<evidence type="ECO:0000313" key="2">
    <source>
        <dbReference type="EMBL" id="GES21609.1"/>
    </source>
</evidence>
<name>A0A5M3XNB2_9ACTN</name>